<organism evidence="2 3">
    <name type="scientific">Daphnia pulex</name>
    <name type="common">Water flea</name>
    <dbReference type="NCBI Taxonomy" id="6669"/>
    <lineage>
        <taxon>Eukaryota</taxon>
        <taxon>Metazoa</taxon>
        <taxon>Ecdysozoa</taxon>
        <taxon>Arthropoda</taxon>
        <taxon>Crustacea</taxon>
        <taxon>Branchiopoda</taxon>
        <taxon>Diplostraca</taxon>
        <taxon>Cladocera</taxon>
        <taxon>Anomopoda</taxon>
        <taxon>Daphniidae</taxon>
        <taxon>Daphnia</taxon>
    </lineage>
</organism>
<evidence type="ECO:0000313" key="3">
    <source>
        <dbReference type="Proteomes" id="UP000000305"/>
    </source>
</evidence>
<proteinExistence type="predicted"/>
<dbReference type="EMBL" id="GL732536">
    <property type="protein sequence ID" value="EFX83610.1"/>
    <property type="molecule type" value="Genomic_DNA"/>
</dbReference>
<reference evidence="2 3" key="1">
    <citation type="journal article" date="2011" name="Science">
        <title>The ecoresponsive genome of Daphnia pulex.</title>
        <authorList>
            <person name="Colbourne J.K."/>
            <person name="Pfrender M.E."/>
            <person name="Gilbert D."/>
            <person name="Thomas W.K."/>
            <person name="Tucker A."/>
            <person name="Oakley T.H."/>
            <person name="Tokishita S."/>
            <person name="Aerts A."/>
            <person name="Arnold G.J."/>
            <person name="Basu M.K."/>
            <person name="Bauer D.J."/>
            <person name="Caceres C.E."/>
            <person name="Carmel L."/>
            <person name="Casola C."/>
            <person name="Choi J.H."/>
            <person name="Detter J.C."/>
            <person name="Dong Q."/>
            <person name="Dusheyko S."/>
            <person name="Eads B.D."/>
            <person name="Frohlich T."/>
            <person name="Geiler-Samerotte K.A."/>
            <person name="Gerlach D."/>
            <person name="Hatcher P."/>
            <person name="Jogdeo S."/>
            <person name="Krijgsveld J."/>
            <person name="Kriventseva E.V."/>
            <person name="Kultz D."/>
            <person name="Laforsch C."/>
            <person name="Lindquist E."/>
            <person name="Lopez J."/>
            <person name="Manak J.R."/>
            <person name="Muller J."/>
            <person name="Pangilinan J."/>
            <person name="Patwardhan R.P."/>
            <person name="Pitluck S."/>
            <person name="Pritham E.J."/>
            <person name="Rechtsteiner A."/>
            <person name="Rho M."/>
            <person name="Rogozin I.B."/>
            <person name="Sakarya O."/>
            <person name="Salamov A."/>
            <person name="Schaack S."/>
            <person name="Shapiro H."/>
            <person name="Shiga Y."/>
            <person name="Skalitzky C."/>
            <person name="Smith Z."/>
            <person name="Souvorov A."/>
            <person name="Sung W."/>
            <person name="Tang Z."/>
            <person name="Tsuchiya D."/>
            <person name="Tu H."/>
            <person name="Vos H."/>
            <person name="Wang M."/>
            <person name="Wolf Y.I."/>
            <person name="Yamagata H."/>
            <person name="Yamada T."/>
            <person name="Ye Y."/>
            <person name="Shaw J.R."/>
            <person name="Andrews J."/>
            <person name="Crease T.J."/>
            <person name="Tang H."/>
            <person name="Lucas S.M."/>
            <person name="Robertson H.M."/>
            <person name="Bork P."/>
            <person name="Koonin E.V."/>
            <person name="Zdobnov E.M."/>
            <person name="Grigoriev I.V."/>
            <person name="Lynch M."/>
            <person name="Boore J.L."/>
        </authorList>
    </citation>
    <scope>NUCLEOTIDE SEQUENCE [LARGE SCALE GENOMIC DNA]</scope>
</reference>
<evidence type="ECO:0000256" key="1">
    <source>
        <dbReference type="SAM" id="MobiDB-lite"/>
    </source>
</evidence>
<sequence length="92" mass="10246">MLGSVAPKEATNVMNDQPDKDVPDDVPDYVPDYFPEYVPDDVPDDVPVDEGLHRVADLVRRDDSKGKEESNVLQLVKGLAAAYCEISFIFLH</sequence>
<evidence type="ECO:0000313" key="2">
    <source>
        <dbReference type="EMBL" id="EFX83610.1"/>
    </source>
</evidence>
<dbReference type="Proteomes" id="UP000000305">
    <property type="component" value="Unassembled WGS sequence"/>
</dbReference>
<dbReference type="KEGG" id="dpx:DAPPUDRAFT_239628"/>
<feature type="region of interest" description="Disordered" evidence="1">
    <location>
        <begin position="1"/>
        <end position="30"/>
    </location>
</feature>
<name>E9G9Q2_DAPPU</name>
<gene>
    <name evidence="2" type="ORF">DAPPUDRAFT_239628</name>
</gene>
<dbReference type="HOGENOM" id="CLU_2415500_0_0_1"/>
<dbReference type="InParanoid" id="E9G9Q2"/>
<keyword evidence="3" id="KW-1185">Reference proteome</keyword>
<protein>
    <submittedName>
        <fullName evidence="2">Uncharacterized protein</fullName>
    </submittedName>
</protein>
<accession>E9G9Q2</accession>
<dbReference type="AlphaFoldDB" id="E9G9Q2"/>